<keyword evidence="2" id="KW-1185">Reference proteome</keyword>
<gene>
    <name evidence="1" type="ORF">L1987_38994</name>
</gene>
<proteinExistence type="predicted"/>
<sequence>MVSFTFTEAAAAVCTDMASETARRRVEMIGAHFSAADNISATAVVSRVFPLNCSGGLTSIKRRCDNIMHFARQDSKSQGCFMRPTSTEQDCFDQSSLTLKSTHSQKDLSSELVTTPLFSQPASINSNVPKVRNIQYVEDYALPSLQPPTFSRTTIEREVPMKISNKNNTRATKCLGLEKKRCPRMDISESGGKYVLLIQLPGVSMDEIRVEVDNTNLTVQTTKGKTTACYLSDCANSSYYKKEILEGSFEIKWPLPVGVNPDSVSAEFLDGLLRITVTKL</sequence>
<reference evidence="1 2" key="2">
    <citation type="journal article" date="2022" name="Mol. Ecol. Resour.">
        <title>The genomes of chicory, endive, great burdock and yacon provide insights into Asteraceae paleo-polyploidization history and plant inulin production.</title>
        <authorList>
            <person name="Fan W."/>
            <person name="Wang S."/>
            <person name="Wang H."/>
            <person name="Wang A."/>
            <person name="Jiang F."/>
            <person name="Liu H."/>
            <person name="Zhao H."/>
            <person name="Xu D."/>
            <person name="Zhang Y."/>
        </authorList>
    </citation>
    <scope>NUCLEOTIDE SEQUENCE [LARGE SCALE GENOMIC DNA]</scope>
    <source>
        <strain evidence="2">cv. Yunnan</strain>
        <tissue evidence="1">Leaves</tissue>
    </source>
</reference>
<name>A0ACB9HLH3_9ASTR</name>
<accession>A0ACB9HLH3</accession>
<comment type="caution">
    <text evidence="1">The sequence shown here is derived from an EMBL/GenBank/DDBJ whole genome shotgun (WGS) entry which is preliminary data.</text>
</comment>
<organism evidence="1 2">
    <name type="scientific">Smallanthus sonchifolius</name>
    <dbReference type="NCBI Taxonomy" id="185202"/>
    <lineage>
        <taxon>Eukaryota</taxon>
        <taxon>Viridiplantae</taxon>
        <taxon>Streptophyta</taxon>
        <taxon>Embryophyta</taxon>
        <taxon>Tracheophyta</taxon>
        <taxon>Spermatophyta</taxon>
        <taxon>Magnoliopsida</taxon>
        <taxon>eudicotyledons</taxon>
        <taxon>Gunneridae</taxon>
        <taxon>Pentapetalae</taxon>
        <taxon>asterids</taxon>
        <taxon>campanulids</taxon>
        <taxon>Asterales</taxon>
        <taxon>Asteraceae</taxon>
        <taxon>Asteroideae</taxon>
        <taxon>Heliantheae alliance</taxon>
        <taxon>Millerieae</taxon>
        <taxon>Smallanthus</taxon>
    </lineage>
</organism>
<dbReference type="Proteomes" id="UP001056120">
    <property type="component" value="Linkage Group LG12"/>
</dbReference>
<reference evidence="2" key="1">
    <citation type="journal article" date="2022" name="Mol. Ecol. Resour.">
        <title>The genomes of chicory, endive, great burdock and yacon provide insights into Asteraceae palaeo-polyploidization history and plant inulin production.</title>
        <authorList>
            <person name="Fan W."/>
            <person name="Wang S."/>
            <person name="Wang H."/>
            <person name="Wang A."/>
            <person name="Jiang F."/>
            <person name="Liu H."/>
            <person name="Zhao H."/>
            <person name="Xu D."/>
            <person name="Zhang Y."/>
        </authorList>
    </citation>
    <scope>NUCLEOTIDE SEQUENCE [LARGE SCALE GENOMIC DNA]</scope>
    <source>
        <strain evidence="2">cv. Yunnan</strain>
    </source>
</reference>
<evidence type="ECO:0000313" key="1">
    <source>
        <dbReference type="EMBL" id="KAI3796326.1"/>
    </source>
</evidence>
<dbReference type="EMBL" id="CM042029">
    <property type="protein sequence ID" value="KAI3796326.1"/>
    <property type="molecule type" value="Genomic_DNA"/>
</dbReference>
<evidence type="ECO:0000313" key="2">
    <source>
        <dbReference type="Proteomes" id="UP001056120"/>
    </source>
</evidence>
<protein>
    <submittedName>
        <fullName evidence="1">Uncharacterized protein</fullName>
    </submittedName>
</protein>